<dbReference type="Proteomes" id="UP000186922">
    <property type="component" value="Unassembled WGS sequence"/>
</dbReference>
<evidence type="ECO:0000256" key="1">
    <source>
        <dbReference type="SAM" id="MobiDB-lite"/>
    </source>
</evidence>
<gene>
    <name evidence="2" type="primary">RvY_17835-1</name>
    <name evidence="2" type="synonym">RvY_17835.1</name>
    <name evidence="2" type="ORF">RvY_17835</name>
</gene>
<feature type="region of interest" description="Disordered" evidence="1">
    <location>
        <begin position="38"/>
        <end position="63"/>
    </location>
</feature>
<evidence type="ECO:0000313" key="3">
    <source>
        <dbReference type="Proteomes" id="UP000186922"/>
    </source>
</evidence>
<accession>A0A1D1W5K6</accession>
<reference evidence="2 3" key="1">
    <citation type="journal article" date="2016" name="Nat. Commun.">
        <title>Extremotolerant tardigrade genome and improved radiotolerance of human cultured cells by tardigrade-unique protein.</title>
        <authorList>
            <person name="Hashimoto T."/>
            <person name="Horikawa D.D."/>
            <person name="Saito Y."/>
            <person name="Kuwahara H."/>
            <person name="Kozuka-Hata H."/>
            <person name="Shin-I T."/>
            <person name="Minakuchi Y."/>
            <person name="Ohishi K."/>
            <person name="Motoyama A."/>
            <person name="Aizu T."/>
            <person name="Enomoto A."/>
            <person name="Kondo K."/>
            <person name="Tanaka S."/>
            <person name="Hara Y."/>
            <person name="Koshikawa S."/>
            <person name="Sagara H."/>
            <person name="Miura T."/>
            <person name="Yokobori S."/>
            <person name="Miyagawa K."/>
            <person name="Suzuki Y."/>
            <person name="Kubo T."/>
            <person name="Oyama M."/>
            <person name="Kohara Y."/>
            <person name="Fujiyama A."/>
            <person name="Arakawa K."/>
            <person name="Katayama T."/>
            <person name="Toyoda A."/>
            <person name="Kunieda T."/>
        </authorList>
    </citation>
    <scope>NUCLEOTIDE SEQUENCE [LARGE SCALE GENOMIC DNA]</scope>
    <source>
        <strain evidence="2 3">YOKOZUNA-1</strain>
    </source>
</reference>
<name>A0A1D1W5K6_RAMVA</name>
<organism evidence="2 3">
    <name type="scientific">Ramazzottius varieornatus</name>
    <name type="common">Water bear</name>
    <name type="synonym">Tardigrade</name>
    <dbReference type="NCBI Taxonomy" id="947166"/>
    <lineage>
        <taxon>Eukaryota</taxon>
        <taxon>Metazoa</taxon>
        <taxon>Ecdysozoa</taxon>
        <taxon>Tardigrada</taxon>
        <taxon>Eutardigrada</taxon>
        <taxon>Parachela</taxon>
        <taxon>Hypsibioidea</taxon>
        <taxon>Ramazzottiidae</taxon>
        <taxon>Ramazzottius</taxon>
    </lineage>
</organism>
<comment type="caution">
    <text evidence="2">The sequence shown here is derived from an EMBL/GenBank/DDBJ whole genome shotgun (WGS) entry which is preliminary data.</text>
</comment>
<proteinExistence type="predicted"/>
<evidence type="ECO:0000313" key="2">
    <source>
        <dbReference type="EMBL" id="GAV08093.1"/>
    </source>
</evidence>
<dbReference type="EMBL" id="BDGG01000016">
    <property type="protein sequence ID" value="GAV08093.1"/>
    <property type="molecule type" value="Genomic_DNA"/>
</dbReference>
<keyword evidence="3" id="KW-1185">Reference proteome</keyword>
<dbReference type="AlphaFoldDB" id="A0A1D1W5K6"/>
<protein>
    <submittedName>
        <fullName evidence="2">Uncharacterized protein</fullName>
    </submittedName>
</protein>
<sequence length="63" mass="7151">MVRSMTKETGSGKPIVVCPVATEAIFARFPPDVLRLPDRPLKDGSTRKKTNKCLWNSERTKYE</sequence>